<reference evidence="2" key="2">
    <citation type="journal article" date="2023" name="Microorganisms">
        <title>Isolation and Genomic Characteristics of Cat-Borne Campylobacter felis sp. nov. and Sheep-Borne Campylobacter ovis sp. nov.</title>
        <authorList>
            <person name="Wang H."/>
            <person name="Li Y."/>
            <person name="Gu Y."/>
            <person name="Zhou G."/>
            <person name="Chen X."/>
            <person name="Zhang X."/>
            <person name="Shao Z."/>
            <person name="Zhang J."/>
            <person name="Zhang M."/>
        </authorList>
    </citation>
    <scope>NUCLEOTIDE SEQUENCE</scope>
    <source>
        <strain evidence="2">PS10</strain>
    </source>
</reference>
<feature type="region of interest" description="Disordered" evidence="1">
    <location>
        <begin position="1"/>
        <end position="57"/>
    </location>
</feature>
<evidence type="ECO:0000313" key="3">
    <source>
        <dbReference type="Proteomes" id="UP001173801"/>
    </source>
</evidence>
<reference evidence="2" key="1">
    <citation type="submission" date="2022-08" db="EMBL/GenBank/DDBJ databases">
        <authorList>
            <person name="Wang H."/>
        </authorList>
    </citation>
    <scope>NUCLEOTIDE SEQUENCE</scope>
    <source>
        <strain evidence="2">PS10</strain>
    </source>
</reference>
<protein>
    <submittedName>
        <fullName evidence="2">Uncharacterized protein</fullName>
    </submittedName>
</protein>
<accession>A0ABT7HMG7</accession>
<gene>
    <name evidence="2" type="ORF">NYG85_01875</name>
</gene>
<proteinExistence type="predicted"/>
<evidence type="ECO:0000313" key="2">
    <source>
        <dbReference type="EMBL" id="MDL0088125.1"/>
    </source>
</evidence>
<comment type="caution">
    <text evidence="2">The sequence shown here is derived from an EMBL/GenBank/DDBJ whole genome shotgun (WGS) entry which is preliminary data.</text>
</comment>
<sequence length="65" mass="7107">MSQKNNSQTSTTWDSNGNMQTNVRTPNGYITNDSNGISSQTFTNGNSQTTYNSDGSLPLCILQNR</sequence>
<feature type="compositionally biased region" description="Polar residues" evidence="1">
    <location>
        <begin position="1"/>
        <end position="55"/>
    </location>
</feature>
<evidence type="ECO:0000256" key="1">
    <source>
        <dbReference type="SAM" id="MobiDB-lite"/>
    </source>
</evidence>
<dbReference type="Proteomes" id="UP001173801">
    <property type="component" value="Unassembled WGS sequence"/>
</dbReference>
<name>A0ABT7HMG7_9BACT</name>
<organism evidence="2 3">
    <name type="scientific">Campylobacter gastrosuis</name>
    <dbReference type="NCBI Taxonomy" id="2974576"/>
    <lineage>
        <taxon>Bacteria</taxon>
        <taxon>Pseudomonadati</taxon>
        <taxon>Campylobacterota</taxon>
        <taxon>Epsilonproteobacteria</taxon>
        <taxon>Campylobacterales</taxon>
        <taxon>Campylobacteraceae</taxon>
        <taxon>Campylobacter</taxon>
    </lineage>
</organism>
<keyword evidence="3" id="KW-1185">Reference proteome</keyword>
<dbReference type="RefSeq" id="WP_284936753.1">
    <property type="nucleotide sequence ID" value="NZ_JANURM010000001.1"/>
</dbReference>
<dbReference type="EMBL" id="JANURM010000001">
    <property type="protein sequence ID" value="MDL0088125.1"/>
    <property type="molecule type" value="Genomic_DNA"/>
</dbReference>